<sequence length="173" mass="18803">MTRGLITLTDPSYDPHPWHSVMLFWGVILFGVSVNTVISSWLPKFQGLILILHILGFFAILLPLVIHGPHAQPSQVFRTFINGGNWPNDGLSFFVGLLGNVYAFFGADGAIHLSEEIQNAAVVVPKAIVFSIVLNGLLGFGIALALLFCIGDIDAALHTNTGYLFIEIFNQAV</sequence>
<dbReference type="EMBL" id="JACCJC010000059">
    <property type="protein sequence ID" value="KAF6231189.1"/>
    <property type="molecule type" value="Genomic_DNA"/>
</dbReference>
<evidence type="ECO:0000256" key="4">
    <source>
        <dbReference type="ARBA" id="ARBA00022989"/>
    </source>
</evidence>
<feature type="transmembrane region" description="Helical" evidence="6">
    <location>
        <begin position="127"/>
        <end position="150"/>
    </location>
</feature>
<accession>A0A8H6FMD0</accession>
<gene>
    <name evidence="7" type="ORF">HO173_010521</name>
</gene>
<reference evidence="7 8" key="1">
    <citation type="journal article" date="2020" name="Genomics">
        <title>Complete, high-quality genomes from long-read metagenomic sequencing of two wolf lichen thalli reveals enigmatic genome architecture.</title>
        <authorList>
            <person name="McKenzie S.K."/>
            <person name="Walston R.F."/>
            <person name="Allen J.L."/>
        </authorList>
    </citation>
    <scope>NUCLEOTIDE SEQUENCE [LARGE SCALE GENOMIC DNA]</scope>
    <source>
        <strain evidence="7">WasteWater2</strain>
    </source>
</reference>
<dbReference type="RefSeq" id="XP_037160622.1">
    <property type="nucleotide sequence ID" value="XM_037312406.1"/>
</dbReference>
<evidence type="ECO:0000256" key="5">
    <source>
        <dbReference type="ARBA" id="ARBA00023136"/>
    </source>
</evidence>
<keyword evidence="3 6" id="KW-0812">Transmembrane</keyword>
<dbReference type="OrthoDB" id="3257095at2759"/>
<dbReference type="AlphaFoldDB" id="A0A8H6FMD0"/>
<dbReference type="InterPro" id="IPR002293">
    <property type="entry name" value="AA/rel_permease1"/>
</dbReference>
<feature type="transmembrane region" description="Helical" evidence="6">
    <location>
        <begin position="90"/>
        <end position="107"/>
    </location>
</feature>
<proteinExistence type="predicted"/>
<dbReference type="Proteomes" id="UP000578531">
    <property type="component" value="Unassembled WGS sequence"/>
</dbReference>
<comment type="subcellular location">
    <subcellularLocation>
        <location evidence="1">Membrane</location>
        <topology evidence="1">Multi-pass membrane protein</topology>
    </subcellularLocation>
</comment>
<evidence type="ECO:0000256" key="1">
    <source>
        <dbReference type="ARBA" id="ARBA00004141"/>
    </source>
</evidence>
<organism evidence="7 8">
    <name type="scientific">Letharia columbiana</name>
    <dbReference type="NCBI Taxonomy" id="112416"/>
    <lineage>
        <taxon>Eukaryota</taxon>
        <taxon>Fungi</taxon>
        <taxon>Dikarya</taxon>
        <taxon>Ascomycota</taxon>
        <taxon>Pezizomycotina</taxon>
        <taxon>Lecanoromycetes</taxon>
        <taxon>OSLEUM clade</taxon>
        <taxon>Lecanoromycetidae</taxon>
        <taxon>Lecanorales</taxon>
        <taxon>Lecanorineae</taxon>
        <taxon>Parmeliaceae</taxon>
        <taxon>Letharia</taxon>
    </lineage>
</organism>
<keyword evidence="4 6" id="KW-1133">Transmembrane helix</keyword>
<name>A0A8H6FMD0_9LECA</name>
<keyword evidence="2" id="KW-0813">Transport</keyword>
<dbReference type="PANTHER" id="PTHR45649">
    <property type="entry name" value="AMINO-ACID PERMEASE BAT1"/>
    <property type="match status" value="1"/>
</dbReference>
<feature type="transmembrane region" description="Helical" evidence="6">
    <location>
        <begin position="48"/>
        <end position="69"/>
    </location>
</feature>
<evidence type="ECO:0000313" key="7">
    <source>
        <dbReference type="EMBL" id="KAF6231189.1"/>
    </source>
</evidence>
<comment type="caution">
    <text evidence="7">The sequence shown here is derived from an EMBL/GenBank/DDBJ whole genome shotgun (WGS) entry which is preliminary data.</text>
</comment>
<dbReference type="GO" id="GO:0022857">
    <property type="term" value="F:transmembrane transporter activity"/>
    <property type="evidence" value="ECO:0007669"/>
    <property type="project" value="InterPro"/>
</dbReference>
<dbReference type="GeneID" id="59292167"/>
<keyword evidence="8" id="KW-1185">Reference proteome</keyword>
<feature type="transmembrane region" description="Helical" evidence="6">
    <location>
        <begin position="21"/>
        <end position="42"/>
    </location>
</feature>
<protein>
    <submittedName>
        <fullName evidence="7">Uncharacterized protein</fullName>
    </submittedName>
</protein>
<evidence type="ECO:0000256" key="6">
    <source>
        <dbReference type="SAM" id="Phobius"/>
    </source>
</evidence>
<dbReference type="Pfam" id="PF13520">
    <property type="entry name" value="AA_permease_2"/>
    <property type="match status" value="1"/>
</dbReference>
<evidence type="ECO:0000256" key="2">
    <source>
        <dbReference type="ARBA" id="ARBA00022448"/>
    </source>
</evidence>
<evidence type="ECO:0000256" key="3">
    <source>
        <dbReference type="ARBA" id="ARBA00022692"/>
    </source>
</evidence>
<dbReference type="GO" id="GO:0016020">
    <property type="term" value="C:membrane"/>
    <property type="evidence" value="ECO:0007669"/>
    <property type="project" value="UniProtKB-SubCell"/>
</dbReference>
<dbReference type="PANTHER" id="PTHR45649:SF1">
    <property type="entry name" value="TRANSPORTER, PUTATIVE (EUROFUNG)-RELATED"/>
    <property type="match status" value="1"/>
</dbReference>
<dbReference type="Gene3D" id="1.20.1740.10">
    <property type="entry name" value="Amino acid/polyamine transporter I"/>
    <property type="match status" value="1"/>
</dbReference>
<evidence type="ECO:0000313" key="8">
    <source>
        <dbReference type="Proteomes" id="UP000578531"/>
    </source>
</evidence>
<keyword evidence="5 6" id="KW-0472">Membrane</keyword>